<feature type="chain" id="PRO_5003578098" description="Alpha-galactosidase" evidence="11">
    <location>
        <begin position="17"/>
        <end position="417"/>
    </location>
</feature>
<dbReference type="GO" id="GO:0016020">
    <property type="term" value="C:membrane"/>
    <property type="evidence" value="ECO:0007669"/>
    <property type="project" value="GOC"/>
</dbReference>
<evidence type="ECO:0000256" key="9">
    <source>
        <dbReference type="ARBA" id="ARBA00023295"/>
    </source>
</evidence>
<dbReference type="SUPFAM" id="SSF51011">
    <property type="entry name" value="Glycosyl hydrolase domain"/>
    <property type="match status" value="1"/>
</dbReference>
<dbReference type="InterPro" id="IPR002241">
    <property type="entry name" value="Glyco_hydro_27"/>
</dbReference>
<keyword evidence="11" id="KW-0732">Signal</keyword>
<dbReference type="AlphaFoldDB" id="H2XQN8"/>
<evidence type="ECO:0000256" key="11">
    <source>
        <dbReference type="SAM" id="SignalP"/>
    </source>
</evidence>
<comment type="similarity">
    <text evidence="2 10">Belongs to the glycosyl hydrolase 27 family.</text>
</comment>
<dbReference type="HOGENOM" id="CLU_013093_0_0_1"/>
<dbReference type="Gene3D" id="3.20.20.70">
    <property type="entry name" value="Aldolase class I"/>
    <property type="match status" value="1"/>
</dbReference>
<evidence type="ECO:0000256" key="3">
    <source>
        <dbReference type="ARBA" id="ARBA00011738"/>
    </source>
</evidence>
<evidence type="ECO:0000256" key="4">
    <source>
        <dbReference type="ARBA" id="ARBA00022801"/>
    </source>
</evidence>
<dbReference type="EC" id="3.2.1.-" evidence="10"/>
<dbReference type="GO" id="GO:0004557">
    <property type="term" value="F:alpha-galactosidase activity"/>
    <property type="evidence" value="ECO:0000318"/>
    <property type="project" value="GO_Central"/>
</dbReference>
<dbReference type="PANTHER" id="PTHR11452:SF83">
    <property type="entry name" value="ALPHA-GALACTOSIDASE"/>
    <property type="match status" value="1"/>
</dbReference>
<evidence type="ECO:0000313" key="13">
    <source>
        <dbReference type="Ensembl" id="ENSCINP00000031972.1"/>
    </source>
</evidence>
<evidence type="ECO:0000259" key="12">
    <source>
        <dbReference type="Pfam" id="PF17450"/>
    </source>
</evidence>
<keyword evidence="6 10" id="KW-1015">Disulfide bond</keyword>
<keyword evidence="5" id="KW-0443">Lipid metabolism</keyword>
<sequence length="417" mass="46684">MRVTIVVLLLVHYALSLNNGLVRTPPMGWLAWERYRCNTNCAQFPDDCIGEKLFMRMADRLVSDGWRDVGYEYVNIDDCWPSRERDANGRLVGNSTRFPSGIKALADYVHSKGLKLGIYSDCGKLTCGGYIASGGNEKIDAETFAAWGVDMLKYDGCYSNETSRKVNYPLMGAELNKTGRPIVYSCSWPAYEGGLPPKVNYTELNAICNLWRNYGDIQDSWDDVVDIMNWWGDNQDVLIPAAGPGGWNDPDMLIGGDYTLSLDQTKTQFGMWAMLAAPLFMSNDLSKLEPDIKTVLQNRDVIAVNQDVLGVQGRRFIKQDSIQVFSKPLDKGEFAVAAFSTRTDGTPHAIKFSLNDLKISGAKFYSLFDLFESKHLGKYSTAEELDIYVDPNGISMFRASPISVENIFVEEVFETII</sequence>
<dbReference type="FunCoup" id="H2XQN8">
    <property type="interactions" value="27"/>
</dbReference>
<dbReference type="STRING" id="7719.ENSCINP00000031972"/>
<dbReference type="PROSITE" id="PS00512">
    <property type="entry name" value="ALPHA_GALACTOSIDASE"/>
    <property type="match status" value="1"/>
</dbReference>
<dbReference type="InParanoid" id="H2XQN8"/>
<dbReference type="GeneTree" id="ENSGT00390000008751"/>
<dbReference type="Ensembl" id="ENSCINT00000035491.1">
    <property type="protein sequence ID" value="ENSCINP00000031972.1"/>
    <property type="gene ID" value="ENSCING00000019677.1"/>
</dbReference>
<dbReference type="GO" id="GO:0009311">
    <property type="term" value="P:oligosaccharide metabolic process"/>
    <property type="evidence" value="ECO:0000318"/>
    <property type="project" value="GO_Central"/>
</dbReference>
<dbReference type="GO" id="GO:0016139">
    <property type="term" value="P:glycoside catabolic process"/>
    <property type="evidence" value="ECO:0000318"/>
    <property type="project" value="GO_Central"/>
</dbReference>
<accession>H2XQN8</accession>
<evidence type="ECO:0000256" key="1">
    <source>
        <dbReference type="ARBA" id="ARBA00004371"/>
    </source>
</evidence>
<dbReference type="PRINTS" id="PR00740">
    <property type="entry name" value="GLHYDRLASE27"/>
</dbReference>
<keyword evidence="9 10" id="KW-0326">Glycosidase</keyword>
<protein>
    <recommendedName>
        <fullName evidence="10">Alpha-galactosidase</fullName>
        <ecNumber evidence="10">3.2.1.-</ecNumber>
    </recommendedName>
</protein>
<evidence type="ECO:0000256" key="6">
    <source>
        <dbReference type="ARBA" id="ARBA00023157"/>
    </source>
</evidence>
<dbReference type="CDD" id="cd14792">
    <property type="entry name" value="GH27"/>
    <property type="match status" value="1"/>
</dbReference>
<comment type="subunit">
    <text evidence="3 10">Homodimer.</text>
</comment>
<feature type="domain" description="Alpha galactosidase A C-terminal" evidence="12">
    <location>
        <begin position="310"/>
        <end position="393"/>
    </location>
</feature>
<dbReference type="InterPro" id="IPR013780">
    <property type="entry name" value="Glyco_hydro_b"/>
</dbReference>
<evidence type="ECO:0000256" key="8">
    <source>
        <dbReference type="ARBA" id="ARBA00023228"/>
    </source>
</evidence>
<evidence type="ECO:0000256" key="7">
    <source>
        <dbReference type="ARBA" id="ARBA00023180"/>
    </source>
</evidence>
<proteinExistence type="inferred from homology"/>
<dbReference type="Pfam" id="PF17450">
    <property type="entry name" value="Melibiase_2_C"/>
    <property type="match status" value="1"/>
</dbReference>
<dbReference type="GO" id="GO:0005764">
    <property type="term" value="C:lysosome"/>
    <property type="evidence" value="ECO:0007669"/>
    <property type="project" value="UniProtKB-SubCell"/>
</dbReference>
<dbReference type="SUPFAM" id="SSF51445">
    <property type="entry name" value="(Trans)glycosidases"/>
    <property type="match status" value="1"/>
</dbReference>
<reference evidence="14" key="1">
    <citation type="journal article" date="2002" name="Science">
        <title>The draft genome of Ciona intestinalis: insights into chordate and vertebrate origins.</title>
        <authorList>
            <person name="Dehal P."/>
            <person name="Satou Y."/>
            <person name="Campbell R.K."/>
            <person name="Chapman J."/>
            <person name="Degnan B."/>
            <person name="De Tomaso A."/>
            <person name="Davidson B."/>
            <person name="Di Gregorio A."/>
            <person name="Gelpke M."/>
            <person name="Goodstein D.M."/>
            <person name="Harafuji N."/>
            <person name="Hastings K.E."/>
            <person name="Ho I."/>
            <person name="Hotta K."/>
            <person name="Huang W."/>
            <person name="Kawashima T."/>
            <person name="Lemaire P."/>
            <person name="Martinez D."/>
            <person name="Meinertzhagen I.A."/>
            <person name="Necula S."/>
            <person name="Nonaka M."/>
            <person name="Putnam N."/>
            <person name="Rash S."/>
            <person name="Saiga H."/>
            <person name="Satake M."/>
            <person name="Terry A."/>
            <person name="Yamada L."/>
            <person name="Wang H.G."/>
            <person name="Awazu S."/>
            <person name="Azumi K."/>
            <person name="Boore J."/>
            <person name="Branno M."/>
            <person name="Chin-Bow S."/>
            <person name="DeSantis R."/>
            <person name="Doyle S."/>
            <person name="Francino P."/>
            <person name="Keys D.N."/>
            <person name="Haga S."/>
            <person name="Hayashi H."/>
            <person name="Hino K."/>
            <person name="Imai K.S."/>
            <person name="Inaba K."/>
            <person name="Kano S."/>
            <person name="Kobayashi K."/>
            <person name="Kobayashi M."/>
            <person name="Lee B.I."/>
            <person name="Makabe K.W."/>
            <person name="Manohar C."/>
            <person name="Matassi G."/>
            <person name="Medina M."/>
            <person name="Mochizuki Y."/>
            <person name="Mount S."/>
            <person name="Morishita T."/>
            <person name="Miura S."/>
            <person name="Nakayama A."/>
            <person name="Nishizaka S."/>
            <person name="Nomoto H."/>
            <person name="Ohta F."/>
            <person name="Oishi K."/>
            <person name="Rigoutsos I."/>
            <person name="Sano M."/>
            <person name="Sasaki A."/>
            <person name="Sasakura Y."/>
            <person name="Shoguchi E."/>
            <person name="Shin-i T."/>
            <person name="Spagnuolo A."/>
            <person name="Stainier D."/>
            <person name="Suzuki M.M."/>
            <person name="Tassy O."/>
            <person name="Takatori N."/>
            <person name="Tokuoka M."/>
            <person name="Yagi K."/>
            <person name="Yoshizaki F."/>
            <person name="Wada S."/>
            <person name="Zhang C."/>
            <person name="Hyatt P.D."/>
            <person name="Larimer F."/>
            <person name="Detter C."/>
            <person name="Doggett N."/>
            <person name="Glavina T."/>
            <person name="Hawkins T."/>
            <person name="Richardson P."/>
            <person name="Lucas S."/>
            <person name="Kohara Y."/>
            <person name="Levine M."/>
            <person name="Satoh N."/>
            <person name="Rokhsar D.S."/>
        </authorList>
    </citation>
    <scope>NUCLEOTIDE SEQUENCE [LARGE SCALE GENOMIC DNA]</scope>
</reference>
<dbReference type="GO" id="GO:0019377">
    <property type="term" value="P:glycolipid catabolic process"/>
    <property type="evidence" value="ECO:0007669"/>
    <property type="project" value="UniProtKB-ARBA"/>
</dbReference>
<reference evidence="13" key="3">
    <citation type="submission" date="2025-09" db="UniProtKB">
        <authorList>
            <consortium name="Ensembl"/>
        </authorList>
    </citation>
    <scope>IDENTIFICATION</scope>
</reference>
<dbReference type="OMA" id="NIIDWFF"/>
<organism evidence="13 14">
    <name type="scientific">Ciona intestinalis</name>
    <name type="common">Transparent sea squirt</name>
    <name type="synonym">Ascidia intestinalis</name>
    <dbReference type="NCBI Taxonomy" id="7719"/>
    <lineage>
        <taxon>Eukaryota</taxon>
        <taxon>Metazoa</taxon>
        <taxon>Chordata</taxon>
        <taxon>Tunicata</taxon>
        <taxon>Ascidiacea</taxon>
        <taxon>Phlebobranchia</taxon>
        <taxon>Cionidae</taxon>
        <taxon>Ciona</taxon>
    </lineage>
</organism>
<keyword evidence="7" id="KW-0325">Glycoprotein</keyword>
<gene>
    <name evidence="13" type="primary">LOC100182270</name>
</gene>
<keyword evidence="4 10" id="KW-0378">Hydrolase</keyword>
<dbReference type="InterPro" id="IPR035373">
    <property type="entry name" value="Melibiase/NAGA_C"/>
</dbReference>
<dbReference type="InterPro" id="IPR000111">
    <property type="entry name" value="Glyco_hydro_27/36_CS"/>
</dbReference>
<evidence type="ECO:0000256" key="2">
    <source>
        <dbReference type="ARBA" id="ARBA00009743"/>
    </source>
</evidence>
<dbReference type="InterPro" id="IPR013785">
    <property type="entry name" value="Aldolase_TIM"/>
</dbReference>
<dbReference type="GO" id="GO:0005737">
    <property type="term" value="C:cytoplasm"/>
    <property type="evidence" value="ECO:0000318"/>
    <property type="project" value="GO_Central"/>
</dbReference>
<evidence type="ECO:0000256" key="10">
    <source>
        <dbReference type="RuleBase" id="RU361168"/>
    </source>
</evidence>
<dbReference type="FunFam" id="3.20.20.70:FF:000070">
    <property type="entry name" value="Alpha-galactosidase"/>
    <property type="match status" value="1"/>
</dbReference>
<keyword evidence="14" id="KW-1185">Reference proteome</keyword>
<dbReference type="Gene3D" id="2.60.40.1180">
    <property type="entry name" value="Golgi alpha-mannosidase II"/>
    <property type="match status" value="1"/>
</dbReference>
<dbReference type="FunFam" id="2.60.40.1180:FF:000190">
    <property type="entry name" value="Alpha-galactosidase A"/>
    <property type="match status" value="1"/>
</dbReference>
<evidence type="ECO:0000256" key="5">
    <source>
        <dbReference type="ARBA" id="ARBA00023098"/>
    </source>
</evidence>
<dbReference type="Proteomes" id="UP000008144">
    <property type="component" value="Unassembled WGS sequence"/>
</dbReference>
<evidence type="ECO:0000313" key="14">
    <source>
        <dbReference type="Proteomes" id="UP000008144"/>
    </source>
</evidence>
<name>H2XQN8_CIOIN</name>
<dbReference type="InterPro" id="IPR017853">
    <property type="entry name" value="GH"/>
</dbReference>
<dbReference type="PANTHER" id="PTHR11452">
    <property type="entry name" value="ALPHA-GALACTOSIDASE/ALPHA-N-ACETYLGALACTOSAMINIDASE"/>
    <property type="match status" value="1"/>
</dbReference>
<reference evidence="13" key="2">
    <citation type="submission" date="2025-08" db="UniProtKB">
        <authorList>
            <consortium name="Ensembl"/>
        </authorList>
    </citation>
    <scope>IDENTIFICATION</scope>
</reference>
<comment type="subcellular location">
    <subcellularLocation>
        <location evidence="1">Lysosome</location>
    </subcellularLocation>
</comment>
<keyword evidence="8" id="KW-0458">Lysosome</keyword>
<feature type="signal peptide" evidence="11">
    <location>
        <begin position="1"/>
        <end position="16"/>
    </location>
</feature>
<dbReference type="Pfam" id="PF16499">
    <property type="entry name" value="Melibiase_2"/>
    <property type="match status" value="1"/>
</dbReference>